<dbReference type="EnsemblMetazoa" id="AQUA003371-RA">
    <property type="protein sequence ID" value="AQUA003371-PA"/>
    <property type="gene ID" value="AQUA003371"/>
</dbReference>
<dbReference type="AlphaFoldDB" id="A0A182X0Q4"/>
<keyword evidence="2" id="KW-1185">Reference proteome</keyword>
<sequence length="44" mass="5140">MSLCIEVHEQEGERKGRERVLCVSQKKIHNKVEFSLKSIENIIT</sequence>
<dbReference type="Proteomes" id="UP000076407">
    <property type="component" value="Unassembled WGS sequence"/>
</dbReference>
<reference evidence="1" key="1">
    <citation type="submission" date="2020-05" db="UniProtKB">
        <authorList>
            <consortium name="EnsemblMetazoa"/>
        </authorList>
    </citation>
    <scope>IDENTIFICATION</scope>
    <source>
        <strain evidence="1">SANGQUA</strain>
    </source>
</reference>
<evidence type="ECO:0000313" key="1">
    <source>
        <dbReference type="EnsemblMetazoa" id="AQUA003371-PA"/>
    </source>
</evidence>
<proteinExistence type="predicted"/>
<accession>A0A182X0Q4</accession>
<organism evidence="1 2">
    <name type="scientific">Anopheles quadriannulatus</name>
    <name type="common">Mosquito</name>
    <dbReference type="NCBI Taxonomy" id="34691"/>
    <lineage>
        <taxon>Eukaryota</taxon>
        <taxon>Metazoa</taxon>
        <taxon>Ecdysozoa</taxon>
        <taxon>Arthropoda</taxon>
        <taxon>Hexapoda</taxon>
        <taxon>Insecta</taxon>
        <taxon>Pterygota</taxon>
        <taxon>Neoptera</taxon>
        <taxon>Endopterygota</taxon>
        <taxon>Diptera</taxon>
        <taxon>Nematocera</taxon>
        <taxon>Culicoidea</taxon>
        <taxon>Culicidae</taxon>
        <taxon>Anophelinae</taxon>
        <taxon>Anopheles</taxon>
    </lineage>
</organism>
<name>A0A182X0Q4_ANOQN</name>
<protein>
    <submittedName>
        <fullName evidence="1">Uncharacterized protein</fullName>
    </submittedName>
</protein>
<evidence type="ECO:0000313" key="2">
    <source>
        <dbReference type="Proteomes" id="UP000076407"/>
    </source>
</evidence>